<accession>A0ABY4M3W1</accession>
<name>A0ABY4M3W1_9ACTN</name>
<organism evidence="2 3">
    <name type="scientific">Streptomyces halobius</name>
    <dbReference type="NCBI Taxonomy" id="2879846"/>
    <lineage>
        <taxon>Bacteria</taxon>
        <taxon>Bacillati</taxon>
        <taxon>Actinomycetota</taxon>
        <taxon>Actinomycetes</taxon>
        <taxon>Kitasatosporales</taxon>
        <taxon>Streptomycetaceae</taxon>
        <taxon>Streptomyces</taxon>
    </lineage>
</organism>
<dbReference type="RefSeq" id="WP_248861693.1">
    <property type="nucleotide sequence ID" value="NZ_CP086322.1"/>
</dbReference>
<dbReference type="Proteomes" id="UP000830115">
    <property type="component" value="Chromosome"/>
</dbReference>
<keyword evidence="1" id="KW-1133">Transmembrane helix</keyword>
<keyword evidence="1" id="KW-0812">Transmembrane</keyword>
<dbReference type="EMBL" id="CP086322">
    <property type="protein sequence ID" value="UQA90926.1"/>
    <property type="molecule type" value="Genomic_DNA"/>
</dbReference>
<feature type="transmembrane region" description="Helical" evidence="1">
    <location>
        <begin position="29"/>
        <end position="46"/>
    </location>
</feature>
<evidence type="ECO:0000256" key="1">
    <source>
        <dbReference type="SAM" id="Phobius"/>
    </source>
</evidence>
<gene>
    <name evidence="2" type="ORF">K9S39_02675</name>
</gene>
<reference evidence="2" key="1">
    <citation type="submission" date="2021-10" db="EMBL/GenBank/DDBJ databases">
        <title>Streptomyces nigrumlapis sp.nov.,an antimicrobial producing actinobacterium isolated from Black Gobi rocks.</title>
        <authorList>
            <person name="Wen Y."/>
            <person name="Zhang W."/>
            <person name="Liu X.G."/>
        </authorList>
    </citation>
    <scope>NUCLEOTIDE SEQUENCE</scope>
    <source>
        <strain evidence="2">ST13-2-2</strain>
    </source>
</reference>
<keyword evidence="1" id="KW-0472">Membrane</keyword>
<keyword evidence="3" id="KW-1185">Reference proteome</keyword>
<proteinExistence type="predicted"/>
<evidence type="ECO:0000313" key="2">
    <source>
        <dbReference type="EMBL" id="UQA90926.1"/>
    </source>
</evidence>
<sequence length="77" mass="8457">MSSFDSVSVPALPDVPLRIDRGSAEPEELAAIAVVLCVAHLVLAGADYQHRRKRPVAHDMRCHTVRTACWSGCWRCA</sequence>
<evidence type="ECO:0000313" key="3">
    <source>
        <dbReference type="Proteomes" id="UP000830115"/>
    </source>
</evidence>
<protein>
    <submittedName>
        <fullName evidence="2">Acyl-CoA carboxylase subunit epsilon</fullName>
    </submittedName>
</protein>